<feature type="transmembrane region" description="Helical" evidence="2">
    <location>
        <begin position="7"/>
        <end position="28"/>
    </location>
</feature>
<evidence type="ECO:0000256" key="2">
    <source>
        <dbReference type="SAM" id="Phobius"/>
    </source>
</evidence>
<feature type="transmembrane region" description="Helical" evidence="2">
    <location>
        <begin position="190"/>
        <end position="211"/>
    </location>
</feature>
<keyword evidence="2" id="KW-1133">Transmembrane helix</keyword>
<feature type="transmembrane region" description="Helical" evidence="2">
    <location>
        <begin position="153"/>
        <end position="178"/>
    </location>
</feature>
<evidence type="ECO:0000313" key="3">
    <source>
        <dbReference type="EMBL" id="OUM87024.1"/>
    </source>
</evidence>
<dbReference type="InterPro" id="IPR046096">
    <property type="entry name" value="DUF6114"/>
</dbReference>
<dbReference type="AlphaFoldDB" id="A0A1Y3PIW4"/>
<dbReference type="Pfam" id="PF19609">
    <property type="entry name" value="DUF6114"/>
    <property type="match status" value="1"/>
</dbReference>
<name>A0A1Y3PIW4_9BACI</name>
<feature type="transmembrane region" description="Helical" evidence="2">
    <location>
        <begin position="34"/>
        <end position="53"/>
    </location>
</feature>
<feature type="transmembrane region" description="Helical" evidence="2">
    <location>
        <begin position="65"/>
        <end position="84"/>
    </location>
</feature>
<evidence type="ECO:0000256" key="1">
    <source>
        <dbReference type="SAM" id="MobiDB-lite"/>
    </source>
</evidence>
<dbReference type="EMBL" id="LZRT01000080">
    <property type="protein sequence ID" value="OUM87024.1"/>
    <property type="molecule type" value="Genomic_DNA"/>
</dbReference>
<keyword evidence="2" id="KW-0812">Transmembrane</keyword>
<feature type="region of interest" description="Disordered" evidence="1">
    <location>
        <begin position="289"/>
        <end position="334"/>
    </location>
</feature>
<evidence type="ECO:0000313" key="4">
    <source>
        <dbReference type="Proteomes" id="UP000196475"/>
    </source>
</evidence>
<accession>A0A1Y3PIW4</accession>
<dbReference type="Proteomes" id="UP000196475">
    <property type="component" value="Unassembled WGS sequence"/>
</dbReference>
<feature type="transmembrane region" description="Helical" evidence="2">
    <location>
        <begin position="129"/>
        <end position="147"/>
    </location>
</feature>
<reference evidence="4" key="1">
    <citation type="submission" date="2016-06" db="EMBL/GenBank/DDBJ databases">
        <authorList>
            <person name="Nascimento L."/>
            <person name="Pereira R.V."/>
            <person name="Martins L.F."/>
            <person name="Quaggio R.B."/>
            <person name="Silva A.M."/>
            <person name="Setubal J.C."/>
        </authorList>
    </citation>
    <scope>NUCLEOTIDE SEQUENCE [LARGE SCALE GENOMIC DNA]</scope>
</reference>
<feature type="compositionally biased region" description="Basic and acidic residues" evidence="1">
    <location>
        <begin position="292"/>
        <end position="308"/>
    </location>
</feature>
<feature type="transmembrane region" description="Helical" evidence="2">
    <location>
        <begin position="217"/>
        <end position="238"/>
    </location>
</feature>
<keyword evidence="2" id="KW-0472">Membrane</keyword>
<feature type="transmembrane region" description="Helical" evidence="2">
    <location>
        <begin position="90"/>
        <end position="109"/>
    </location>
</feature>
<sequence>MLRSVGTYVQMGLSGLLIGSFLGGIILRSSLQGTGIYALAGLLLSGGLLAWLGQRYERFRRAIHAGVAGILPGILLGGHLYAWIGFFHLGIFLGALWGVVWFAAGWAFVISRLQKARWYVAYRGEMSVFFLLSLLGAWLGFELAAAITEKGTWLQGVLYFTLPFLVAGFFALLPGIIFSRNHNRPLFASLLGILSGGLVLWVGINVAPLLFLPGSGLMWAGMVIGALMLVVSVLPLIYPKFSLVLGGLLIFFSILSFVGATGGLVVGGLLGILSGSLIASWQGAAGQQQKAQEVDESKEKQAEEKVGDGEAIGEVAASQEADSPELDAQRATEK</sequence>
<comment type="caution">
    <text evidence="3">The sequence shown here is derived from an EMBL/GenBank/DDBJ whole genome shotgun (WGS) entry which is preliminary data.</text>
</comment>
<gene>
    <name evidence="3" type="ORF">BAA01_16565</name>
</gene>
<feature type="transmembrane region" description="Helical" evidence="2">
    <location>
        <begin position="245"/>
        <end position="273"/>
    </location>
</feature>
<protein>
    <submittedName>
        <fullName evidence="3">Uncharacterized protein</fullName>
    </submittedName>
</protein>
<proteinExistence type="predicted"/>
<organism evidence="3 4">
    <name type="scientific">Bacillus thermozeamaize</name>
    <dbReference type="NCBI Taxonomy" id="230954"/>
    <lineage>
        <taxon>Bacteria</taxon>
        <taxon>Bacillati</taxon>
        <taxon>Bacillota</taxon>
        <taxon>Bacilli</taxon>
        <taxon>Bacillales</taxon>
        <taxon>Bacillaceae</taxon>
        <taxon>Bacillus</taxon>
    </lineage>
</organism>